<dbReference type="CDD" id="cd00075">
    <property type="entry name" value="HATPase"/>
    <property type="match status" value="1"/>
</dbReference>
<name>A0A1E5FYE8_9FIRM</name>
<evidence type="ECO:0000256" key="6">
    <source>
        <dbReference type="ARBA" id="ARBA00022777"/>
    </source>
</evidence>
<dbReference type="PROSITE" id="PS50885">
    <property type="entry name" value="HAMP"/>
    <property type="match status" value="1"/>
</dbReference>
<dbReference type="SMART" id="SM00387">
    <property type="entry name" value="HATPase_c"/>
    <property type="match status" value="1"/>
</dbReference>
<feature type="transmembrane region" description="Helical" evidence="10">
    <location>
        <begin position="7"/>
        <end position="28"/>
    </location>
</feature>
<evidence type="ECO:0000256" key="10">
    <source>
        <dbReference type="SAM" id="Phobius"/>
    </source>
</evidence>
<dbReference type="GO" id="GO:0000155">
    <property type="term" value="F:phosphorelay sensor kinase activity"/>
    <property type="evidence" value="ECO:0007669"/>
    <property type="project" value="InterPro"/>
</dbReference>
<dbReference type="PANTHER" id="PTHR45453:SF1">
    <property type="entry name" value="PHOSPHATE REGULON SENSOR PROTEIN PHOR"/>
    <property type="match status" value="1"/>
</dbReference>
<evidence type="ECO:0000313" key="14">
    <source>
        <dbReference type="EMBL" id="OEF95590.1"/>
    </source>
</evidence>
<dbReference type="InterPro" id="IPR005467">
    <property type="entry name" value="His_kinase_dom"/>
</dbReference>
<dbReference type="InterPro" id="IPR035965">
    <property type="entry name" value="PAS-like_dom_sf"/>
</dbReference>
<dbReference type="EC" id="2.7.13.3" evidence="3"/>
<dbReference type="PANTHER" id="PTHR45453">
    <property type="entry name" value="PHOSPHATE REGULON SENSOR PROTEIN PHOR"/>
    <property type="match status" value="1"/>
</dbReference>
<reference evidence="14 15" key="1">
    <citation type="submission" date="2016-09" db="EMBL/GenBank/DDBJ databases">
        <title>Draft genome sequence for the type strain of Desulfuribacillus alkaliarsenatis AHT28, an obligately anaerobic, sulfidogenic bacterium isolated from Russian soda lake sediments.</title>
        <authorList>
            <person name="Abin C.A."/>
            <person name="Hollibaugh J.T."/>
        </authorList>
    </citation>
    <scope>NUCLEOTIDE SEQUENCE [LARGE SCALE GENOMIC DNA]</scope>
    <source>
        <strain evidence="14 15">AHT28</strain>
    </source>
</reference>
<evidence type="ECO:0000259" key="12">
    <source>
        <dbReference type="PROSITE" id="PS50112"/>
    </source>
</evidence>
<dbReference type="SUPFAM" id="SSF55785">
    <property type="entry name" value="PYP-like sensor domain (PAS domain)"/>
    <property type="match status" value="1"/>
</dbReference>
<dbReference type="Pfam" id="PF13426">
    <property type="entry name" value="PAS_9"/>
    <property type="match status" value="1"/>
</dbReference>
<dbReference type="InterPro" id="IPR036097">
    <property type="entry name" value="HisK_dim/P_sf"/>
</dbReference>
<dbReference type="CDD" id="cd00082">
    <property type="entry name" value="HisKA"/>
    <property type="match status" value="1"/>
</dbReference>
<keyword evidence="10" id="KW-1133">Transmembrane helix</keyword>
<organism evidence="14 15">
    <name type="scientific">Desulfuribacillus alkaliarsenatis</name>
    <dbReference type="NCBI Taxonomy" id="766136"/>
    <lineage>
        <taxon>Bacteria</taxon>
        <taxon>Bacillati</taxon>
        <taxon>Bacillota</taxon>
        <taxon>Desulfuribacillia</taxon>
        <taxon>Desulfuribacillales</taxon>
        <taxon>Desulfuribacillaceae</taxon>
        <taxon>Desulfuribacillus</taxon>
    </lineage>
</organism>
<dbReference type="Gene3D" id="3.30.565.10">
    <property type="entry name" value="Histidine kinase-like ATPase, C-terminal domain"/>
    <property type="match status" value="1"/>
</dbReference>
<dbReference type="InterPro" id="IPR036890">
    <property type="entry name" value="HATPase_C_sf"/>
</dbReference>
<protein>
    <recommendedName>
        <fullName evidence="3">histidine kinase</fullName>
        <ecNumber evidence="3">2.7.13.3</ecNumber>
    </recommendedName>
</protein>
<dbReference type="CDD" id="cd06225">
    <property type="entry name" value="HAMP"/>
    <property type="match status" value="1"/>
</dbReference>
<keyword evidence="4" id="KW-0597">Phosphoprotein</keyword>
<sequence>MLKSLRWTIILSFVIITIISSALVNSVWKSWYVNDVQRLLEDKVVNQITYAAQITDEALLYDYLRFIKSSSDAMGNIFLYNMSLESYWSVDEYMLSTVENQEYILTLIDEFVLIDNLLIYQLKQFDEELYIVVKLNQESKLNSMLQYKMPVVYFFIAFLSIIGLLVGRFIWKDIFLPLDRITTVIKWVARGQFDHRIFVNRKDELYDLAENVNLMIQSSKEKVTELSDEKSKLEGVLNNMLSGVIVVNQHGNIEYVNSSAEKILNVKKDQIVMKNHQLLKAYGINNDIEKTLTKGEVFRDQITFTKGITERIVEISIIPIKNINRLITSVIIVLHDISDIKRLENMRAEFVANVSHEIKTPITSIKGFAETIIDGAIEDKDVTLDFTNIIYKESERLSNLVQDLLDLSKIESNTALEMQDDDIVEIATEVIQNLRNQLDKNHVDISLCSNKERILHLVNHDRIKQVFINLISNAIAYSKEESTVFVRIFDNERDVVIEVEDNGIGIPESDLARIFERFYRVHKHRSRATGGTGLGLSIVKHIVDVHQGKIDVDSNVGIGTTFRITLPKISN</sequence>
<dbReference type="EMBL" id="MIJE01000036">
    <property type="protein sequence ID" value="OEF95590.1"/>
    <property type="molecule type" value="Genomic_DNA"/>
</dbReference>
<evidence type="ECO:0000313" key="15">
    <source>
        <dbReference type="Proteomes" id="UP000094296"/>
    </source>
</evidence>
<keyword evidence="10" id="KW-0812">Transmembrane</keyword>
<dbReference type="Proteomes" id="UP000094296">
    <property type="component" value="Unassembled WGS sequence"/>
</dbReference>
<dbReference type="AlphaFoldDB" id="A0A1E5FYE8"/>
<keyword evidence="15" id="KW-1185">Reference proteome</keyword>
<dbReference type="FunFam" id="1.10.287.130:FF:000001">
    <property type="entry name" value="Two-component sensor histidine kinase"/>
    <property type="match status" value="1"/>
</dbReference>
<feature type="domain" description="Histidine kinase" evidence="11">
    <location>
        <begin position="353"/>
        <end position="570"/>
    </location>
</feature>
<keyword evidence="5" id="KW-0808">Transferase</keyword>
<comment type="subcellular location">
    <subcellularLocation>
        <location evidence="2">Membrane</location>
    </subcellularLocation>
</comment>
<evidence type="ECO:0000256" key="2">
    <source>
        <dbReference type="ARBA" id="ARBA00004370"/>
    </source>
</evidence>
<keyword evidence="7" id="KW-0902">Two-component regulatory system</keyword>
<dbReference type="PRINTS" id="PR00344">
    <property type="entry name" value="BCTRLSENSOR"/>
</dbReference>
<dbReference type="Pfam" id="PF00672">
    <property type="entry name" value="HAMP"/>
    <property type="match status" value="1"/>
</dbReference>
<evidence type="ECO:0000259" key="13">
    <source>
        <dbReference type="PROSITE" id="PS50885"/>
    </source>
</evidence>
<dbReference type="NCBIfam" id="NF046044">
    <property type="entry name" value="PnpS"/>
    <property type="match status" value="1"/>
</dbReference>
<evidence type="ECO:0000256" key="3">
    <source>
        <dbReference type="ARBA" id="ARBA00012438"/>
    </source>
</evidence>
<dbReference type="FunFam" id="3.30.565.10:FF:000006">
    <property type="entry name" value="Sensor histidine kinase WalK"/>
    <property type="match status" value="1"/>
</dbReference>
<evidence type="ECO:0000256" key="8">
    <source>
        <dbReference type="ARBA" id="ARBA00023136"/>
    </source>
</evidence>
<dbReference type="Gene3D" id="6.10.340.10">
    <property type="match status" value="1"/>
</dbReference>
<evidence type="ECO:0000259" key="11">
    <source>
        <dbReference type="PROSITE" id="PS50109"/>
    </source>
</evidence>
<keyword evidence="8 10" id="KW-0472">Membrane</keyword>
<evidence type="ECO:0000256" key="4">
    <source>
        <dbReference type="ARBA" id="ARBA00022553"/>
    </source>
</evidence>
<dbReference type="Pfam" id="PF00512">
    <property type="entry name" value="HisKA"/>
    <property type="match status" value="1"/>
</dbReference>
<dbReference type="InterPro" id="IPR000014">
    <property type="entry name" value="PAS"/>
</dbReference>
<dbReference type="RefSeq" id="WP_069644403.1">
    <property type="nucleotide sequence ID" value="NZ_MIJE01000036.1"/>
</dbReference>
<evidence type="ECO:0000256" key="7">
    <source>
        <dbReference type="ARBA" id="ARBA00023012"/>
    </source>
</evidence>
<feature type="domain" description="PAS" evidence="12">
    <location>
        <begin position="229"/>
        <end position="275"/>
    </location>
</feature>
<dbReference type="InterPro" id="IPR003660">
    <property type="entry name" value="HAMP_dom"/>
</dbReference>
<dbReference type="NCBIfam" id="TIGR00229">
    <property type="entry name" value="sensory_box"/>
    <property type="match status" value="1"/>
</dbReference>
<dbReference type="Gene3D" id="3.30.450.20">
    <property type="entry name" value="PAS domain"/>
    <property type="match status" value="1"/>
</dbReference>
<dbReference type="SMART" id="SM00388">
    <property type="entry name" value="HisKA"/>
    <property type="match status" value="1"/>
</dbReference>
<feature type="transmembrane region" description="Helical" evidence="10">
    <location>
        <begin position="151"/>
        <end position="171"/>
    </location>
</feature>
<dbReference type="SUPFAM" id="SSF55874">
    <property type="entry name" value="ATPase domain of HSP90 chaperone/DNA topoisomerase II/histidine kinase"/>
    <property type="match status" value="1"/>
</dbReference>
<dbReference type="Pfam" id="PF02518">
    <property type="entry name" value="HATPase_c"/>
    <property type="match status" value="1"/>
</dbReference>
<evidence type="ECO:0000256" key="5">
    <source>
        <dbReference type="ARBA" id="ARBA00022679"/>
    </source>
</evidence>
<comment type="caution">
    <text evidence="14">The sequence shown here is derived from an EMBL/GenBank/DDBJ whole genome shotgun (WGS) entry which is preliminary data.</text>
</comment>
<dbReference type="InterPro" id="IPR050351">
    <property type="entry name" value="BphY/WalK/GraS-like"/>
</dbReference>
<dbReference type="GO" id="GO:0016036">
    <property type="term" value="P:cellular response to phosphate starvation"/>
    <property type="evidence" value="ECO:0007669"/>
    <property type="project" value="TreeGrafter"/>
</dbReference>
<dbReference type="Gene3D" id="1.10.287.130">
    <property type="match status" value="1"/>
</dbReference>
<dbReference type="SUPFAM" id="SSF158472">
    <property type="entry name" value="HAMP domain-like"/>
    <property type="match status" value="1"/>
</dbReference>
<dbReference type="GO" id="GO:0004721">
    <property type="term" value="F:phosphoprotein phosphatase activity"/>
    <property type="evidence" value="ECO:0007669"/>
    <property type="project" value="TreeGrafter"/>
</dbReference>
<dbReference type="InterPro" id="IPR004358">
    <property type="entry name" value="Sig_transdc_His_kin-like_C"/>
</dbReference>
<dbReference type="PROSITE" id="PS50112">
    <property type="entry name" value="PAS"/>
    <property type="match status" value="1"/>
</dbReference>
<dbReference type="GO" id="GO:0005886">
    <property type="term" value="C:plasma membrane"/>
    <property type="evidence" value="ECO:0007669"/>
    <property type="project" value="TreeGrafter"/>
</dbReference>
<comment type="catalytic activity">
    <reaction evidence="1">
        <text>ATP + protein L-histidine = ADP + protein N-phospho-L-histidine.</text>
        <dbReference type="EC" id="2.7.13.3"/>
    </reaction>
</comment>
<keyword evidence="6" id="KW-0418">Kinase</keyword>
<accession>A0A1E5FYE8</accession>
<evidence type="ECO:0000256" key="1">
    <source>
        <dbReference type="ARBA" id="ARBA00000085"/>
    </source>
</evidence>
<gene>
    <name evidence="14" type="ORF">BHF68_12110</name>
</gene>
<dbReference type="PROSITE" id="PS50109">
    <property type="entry name" value="HIS_KIN"/>
    <property type="match status" value="1"/>
</dbReference>
<feature type="domain" description="HAMP" evidence="13">
    <location>
        <begin position="172"/>
        <end position="224"/>
    </location>
</feature>
<evidence type="ECO:0000256" key="9">
    <source>
        <dbReference type="SAM" id="Coils"/>
    </source>
</evidence>
<dbReference type="InterPro" id="IPR003594">
    <property type="entry name" value="HATPase_dom"/>
</dbReference>
<dbReference type="SUPFAM" id="SSF47384">
    <property type="entry name" value="Homodimeric domain of signal transducing histidine kinase"/>
    <property type="match status" value="1"/>
</dbReference>
<dbReference type="OrthoDB" id="9813151at2"/>
<dbReference type="SMART" id="SM00304">
    <property type="entry name" value="HAMP"/>
    <property type="match status" value="1"/>
</dbReference>
<dbReference type="InterPro" id="IPR003661">
    <property type="entry name" value="HisK_dim/P_dom"/>
</dbReference>
<feature type="coiled-coil region" evidence="9">
    <location>
        <begin position="209"/>
        <end position="236"/>
    </location>
</feature>
<dbReference type="CDD" id="cd00130">
    <property type="entry name" value="PAS"/>
    <property type="match status" value="1"/>
</dbReference>
<dbReference type="STRING" id="766136.BHF68_12110"/>
<keyword evidence="9" id="KW-0175">Coiled coil</keyword>
<proteinExistence type="predicted"/>